<evidence type="ECO:0000313" key="2">
    <source>
        <dbReference type="EMBL" id="AEG19152.1"/>
    </source>
</evidence>
<feature type="transmembrane region" description="Helical" evidence="1">
    <location>
        <begin position="74"/>
        <end position="93"/>
    </location>
</feature>
<dbReference type="eggNOG" id="arCOG10948">
    <property type="taxonomic scope" value="Archaea"/>
</dbReference>
<sequence length="99" mass="10818">MIVEFLGYTGIKIAAIGIEIGNVGILSCLLYLYLKSYKQIKIGFTLGLMLFASALLIKSISSIGLLIVDTNTLVCSPVFISGIIEFIALLILLKITWDY</sequence>
<dbReference type="Pfam" id="PF26119">
    <property type="entry name" value="DUF8036"/>
    <property type="match status" value="1"/>
</dbReference>
<keyword evidence="1" id="KW-0812">Transmembrane</keyword>
<keyword evidence="3" id="KW-1185">Reference proteome</keyword>
<accession>F6D3H6</accession>
<evidence type="ECO:0000313" key="3">
    <source>
        <dbReference type="Proteomes" id="UP000009231"/>
    </source>
</evidence>
<feature type="transmembrane region" description="Helical" evidence="1">
    <location>
        <begin position="46"/>
        <end position="68"/>
    </location>
</feature>
<dbReference type="InterPro" id="IPR058349">
    <property type="entry name" value="DUF8036"/>
</dbReference>
<dbReference type="KEGG" id="mew:MSWAN_2144"/>
<keyword evidence="1" id="KW-1133">Transmembrane helix</keyword>
<dbReference type="Proteomes" id="UP000009231">
    <property type="component" value="Chromosome"/>
</dbReference>
<feature type="transmembrane region" description="Helical" evidence="1">
    <location>
        <begin position="13"/>
        <end position="34"/>
    </location>
</feature>
<gene>
    <name evidence="2" type="ordered locus">MSWAN_2144</name>
</gene>
<name>F6D3H6_METPW</name>
<keyword evidence="1" id="KW-0472">Membrane</keyword>
<dbReference type="OrthoDB" id="68835at2157"/>
<reference evidence="2 3" key="1">
    <citation type="journal article" date="2014" name="Int. J. Syst. Evol. Microbiol.">
        <title>Methanobacterium paludis sp. nov. and a novel strain of Methanobacterium lacus isolated from northern peatlands.</title>
        <authorList>
            <person name="Cadillo-Quiroz H."/>
            <person name="Brauer S.L."/>
            <person name="Goodson N."/>
            <person name="Yavitt J.B."/>
            <person name="Zinder S.H."/>
        </authorList>
    </citation>
    <scope>NUCLEOTIDE SEQUENCE [LARGE SCALE GENOMIC DNA]</scope>
    <source>
        <strain evidence="3">DSM 25820 / JCM 18151 / SWAN1</strain>
    </source>
</reference>
<organism evidence="2 3">
    <name type="scientific">Methanobacterium paludis (strain DSM 25820 / JCM 18151 / SWAN1)</name>
    <dbReference type="NCBI Taxonomy" id="868131"/>
    <lineage>
        <taxon>Archaea</taxon>
        <taxon>Methanobacteriati</taxon>
        <taxon>Methanobacteriota</taxon>
        <taxon>Methanomada group</taxon>
        <taxon>Methanobacteria</taxon>
        <taxon>Methanobacteriales</taxon>
        <taxon>Methanobacteriaceae</taxon>
        <taxon>Methanobacterium</taxon>
    </lineage>
</organism>
<evidence type="ECO:0000256" key="1">
    <source>
        <dbReference type="SAM" id="Phobius"/>
    </source>
</evidence>
<dbReference type="HOGENOM" id="CLU_168019_1_0_2"/>
<proteinExistence type="predicted"/>
<dbReference type="STRING" id="868131.MSWAN_2144"/>
<dbReference type="AlphaFoldDB" id="F6D3H6"/>
<dbReference type="EMBL" id="CP002772">
    <property type="protein sequence ID" value="AEG19152.1"/>
    <property type="molecule type" value="Genomic_DNA"/>
</dbReference>
<protein>
    <submittedName>
        <fullName evidence="2">Uncharacterized protein</fullName>
    </submittedName>
</protein>